<proteinExistence type="predicted"/>
<keyword evidence="2" id="KW-1185">Reference proteome</keyword>
<name>A0AAD2D750_EUPCR</name>
<comment type="caution">
    <text evidence="1">The sequence shown here is derived from an EMBL/GenBank/DDBJ whole genome shotgun (WGS) entry which is preliminary data.</text>
</comment>
<evidence type="ECO:0000313" key="1">
    <source>
        <dbReference type="EMBL" id="CAI2383197.1"/>
    </source>
</evidence>
<dbReference type="AlphaFoldDB" id="A0AAD2D750"/>
<organism evidence="1 2">
    <name type="scientific">Euplotes crassus</name>
    <dbReference type="NCBI Taxonomy" id="5936"/>
    <lineage>
        <taxon>Eukaryota</taxon>
        <taxon>Sar</taxon>
        <taxon>Alveolata</taxon>
        <taxon>Ciliophora</taxon>
        <taxon>Intramacronucleata</taxon>
        <taxon>Spirotrichea</taxon>
        <taxon>Hypotrichia</taxon>
        <taxon>Euplotida</taxon>
        <taxon>Euplotidae</taxon>
        <taxon>Moneuplotes</taxon>
    </lineage>
</organism>
<sequence length="52" mass="6026">MLNIAFSCKVWRFLGEIVSVTLILRVDKDLKVINVCEICEMDSQNLRKTNLI</sequence>
<evidence type="ECO:0000313" key="2">
    <source>
        <dbReference type="Proteomes" id="UP001295684"/>
    </source>
</evidence>
<gene>
    <name evidence="1" type="ORF">ECRASSUSDP1_LOCUS24690</name>
</gene>
<dbReference type="EMBL" id="CAMPGE010025441">
    <property type="protein sequence ID" value="CAI2383197.1"/>
    <property type="molecule type" value="Genomic_DNA"/>
</dbReference>
<accession>A0AAD2D750</accession>
<reference evidence="1" key="1">
    <citation type="submission" date="2023-07" db="EMBL/GenBank/DDBJ databases">
        <authorList>
            <consortium name="AG Swart"/>
            <person name="Singh M."/>
            <person name="Singh A."/>
            <person name="Seah K."/>
            <person name="Emmerich C."/>
        </authorList>
    </citation>
    <scope>NUCLEOTIDE SEQUENCE</scope>
    <source>
        <strain evidence="1">DP1</strain>
    </source>
</reference>
<dbReference type="Proteomes" id="UP001295684">
    <property type="component" value="Unassembled WGS sequence"/>
</dbReference>
<protein>
    <submittedName>
        <fullName evidence="1">Uncharacterized protein</fullName>
    </submittedName>
</protein>